<accession>A0A1H7VJN0</accession>
<sequence length="146" mass="15770">MPDAPLRFRPHHFLCALGFAGKGYSDVFTANLVHIVVDRLRAEGGDQTLVEVVDAADDICAPCPKRRGLLCETQDRIVTLDARHALALGLCAGDRLTWGAAQVRMKSSVPPGSLATLCAGCQWLDLGLCEAALLRLHSDEERDASF</sequence>
<organism evidence="1 2">
    <name type="scientific">Roseovarius azorensis</name>
    <dbReference type="NCBI Taxonomy" id="1287727"/>
    <lineage>
        <taxon>Bacteria</taxon>
        <taxon>Pseudomonadati</taxon>
        <taxon>Pseudomonadota</taxon>
        <taxon>Alphaproteobacteria</taxon>
        <taxon>Rhodobacterales</taxon>
        <taxon>Roseobacteraceae</taxon>
        <taxon>Roseovarius</taxon>
    </lineage>
</organism>
<dbReference type="AlphaFoldDB" id="A0A1H7VJN0"/>
<evidence type="ECO:0008006" key="3">
    <source>
        <dbReference type="Google" id="ProtNLM"/>
    </source>
</evidence>
<dbReference type="OrthoDB" id="6195504at2"/>
<evidence type="ECO:0000313" key="1">
    <source>
        <dbReference type="EMBL" id="SEM09055.1"/>
    </source>
</evidence>
<evidence type="ECO:0000313" key="2">
    <source>
        <dbReference type="Proteomes" id="UP000199582"/>
    </source>
</evidence>
<dbReference type="Pfam" id="PF06935">
    <property type="entry name" value="DUF1284"/>
    <property type="match status" value="1"/>
</dbReference>
<dbReference type="RefSeq" id="WP_093038828.1">
    <property type="nucleotide sequence ID" value="NZ_FOAG01000012.1"/>
</dbReference>
<dbReference type="EMBL" id="FOAG01000012">
    <property type="protein sequence ID" value="SEM09055.1"/>
    <property type="molecule type" value="Genomic_DNA"/>
</dbReference>
<dbReference type="Proteomes" id="UP000199582">
    <property type="component" value="Unassembled WGS sequence"/>
</dbReference>
<dbReference type="STRING" id="1287727.SAMN05443999_112105"/>
<reference evidence="1 2" key="1">
    <citation type="submission" date="2016-10" db="EMBL/GenBank/DDBJ databases">
        <authorList>
            <person name="de Groot N.N."/>
        </authorList>
    </citation>
    <scope>NUCLEOTIDE SEQUENCE [LARGE SCALE GENOMIC DNA]</scope>
    <source>
        <strain evidence="1 2">DSM 100674</strain>
    </source>
</reference>
<proteinExistence type="predicted"/>
<gene>
    <name evidence="1" type="ORF">SAMN05443999_112105</name>
</gene>
<name>A0A1H7VJN0_9RHOB</name>
<protein>
    <recommendedName>
        <fullName evidence="3">DUF1284 domain-containing protein</fullName>
    </recommendedName>
</protein>
<dbReference type="InterPro" id="IPR009702">
    <property type="entry name" value="DUF1284"/>
</dbReference>
<keyword evidence="2" id="KW-1185">Reference proteome</keyword>